<proteinExistence type="inferred from homology"/>
<organism evidence="9 10">
    <name type="scientific">Gordonia rubripertincta</name>
    <name type="common">Rhodococcus corallinus</name>
    <dbReference type="NCBI Taxonomy" id="36822"/>
    <lineage>
        <taxon>Bacteria</taxon>
        <taxon>Bacillati</taxon>
        <taxon>Actinomycetota</taxon>
        <taxon>Actinomycetes</taxon>
        <taxon>Mycobacteriales</taxon>
        <taxon>Gordoniaceae</taxon>
        <taxon>Gordonia</taxon>
    </lineage>
</organism>
<evidence type="ECO:0000256" key="4">
    <source>
        <dbReference type="ARBA" id="ARBA00022475"/>
    </source>
</evidence>
<feature type="transmembrane region" description="Helical" evidence="8">
    <location>
        <begin position="291"/>
        <end position="308"/>
    </location>
</feature>
<name>A0ABT4MWG5_GORRU</name>
<feature type="transmembrane region" description="Helical" evidence="8">
    <location>
        <begin position="171"/>
        <end position="192"/>
    </location>
</feature>
<dbReference type="CDD" id="cd06550">
    <property type="entry name" value="TM_ABC_iron-siderophores_like"/>
    <property type="match status" value="1"/>
</dbReference>
<dbReference type="Pfam" id="PF01032">
    <property type="entry name" value="FecCD"/>
    <property type="match status" value="1"/>
</dbReference>
<feature type="transmembrane region" description="Helical" evidence="8">
    <location>
        <begin position="218"/>
        <end position="241"/>
    </location>
</feature>
<evidence type="ECO:0000256" key="2">
    <source>
        <dbReference type="ARBA" id="ARBA00007935"/>
    </source>
</evidence>
<evidence type="ECO:0000256" key="7">
    <source>
        <dbReference type="ARBA" id="ARBA00023136"/>
    </source>
</evidence>
<dbReference type="InterPro" id="IPR000522">
    <property type="entry name" value="ABC_transptr_permease_BtuC"/>
</dbReference>
<feature type="transmembrane region" description="Helical" evidence="8">
    <location>
        <begin position="103"/>
        <end position="122"/>
    </location>
</feature>
<keyword evidence="10" id="KW-1185">Reference proteome</keyword>
<evidence type="ECO:0000256" key="5">
    <source>
        <dbReference type="ARBA" id="ARBA00022692"/>
    </source>
</evidence>
<sequence length="314" mass="31759">MVAGVLITALCAGDPALTPAQAMSALFDVADPLHRNVADSRLPRAVLGALCGAALALAGVLMQDAMQNRIAGPELLGVSSGAAVVLTAVTVLAVPVALHQLPYVALVGAGAAGAVVLAAVGTTHDPTRMLLIGAAVTALASGLVIALVSLGTEGNLPLLFRYLLGSLSERGWPHVRVVAPWLAVAIPVALLLRRRVAALALGDDVAAGLGVSVLRTRLCALACAGVLAAVVASVCGPVAYVALLAPHLCRWALRTTSARKVFWLTPVAGAALLAGADLISRIALYPIEIPVGITTTLIGVPALLFSLHRQDSAT</sequence>
<comment type="similarity">
    <text evidence="2">Belongs to the binding-protein-dependent transport system permease family. FecCD subfamily.</text>
</comment>
<feature type="transmembrane region" description="Helical" evidence="8">
    <location>
        <begin position="129"/>
        <end position="151"/>
    </location>
</feature>
<keyword evidence="5 8" id="KW-0812">Transmembrane</keyword>
<comment type="caution">
    <text evidence="9">The sequence shown here is derived from an EMBL/GenBank/DDBJ whole genome shotgun (WGS) entry which is preliminary data.</text>
</comment>
<dbReference type="RefSeq" id="WP_301572154.1">
    <property type="nucleotide sequence ID" value="NZ_JAPWIE010000004.1"/>
</dbReference>
<keyword evidence="4" id="KW-1003">Cell membrane</keyword>
<accession>A0ABT4MWG5</accession>
<keyword evidence="6 8" id="KW-1133">Transmembrane helix</keyword>
<reference evidence="9" key="1">
    <citation type="submission" date="2022-12" db="EMBL/GenBank/DDBJ databases">
        <authorList>
            <person name="Krivoruchko A.V."/>
            <person name="Elkin A."/>
        </authorList>
    </citation>
    <scope>NUCLEOTIDE SEQUENCE</scope>
    <source>
        <strain evidence="9">IEGM 1388</strain>
    </source>
</reference>
<evidence type="ECO:0000256" key="8">
    <source>
        <dbReference type="SAM" id="Phobius"/>
    </source>
</evidence>
<comment type="subcellular location">
    <subcellularLocation>
        <location evidence="1">Cell membrane</location>
        <topology evidence="1">Multi-pass membrane protein</topology>
    </subcellularLocation>
</comment>
<keyword evidence="7 8" id="KW-0472">Membrane</keyword>
<feature type="transmembrane region" description="Helical" evidence="8">
    <location>
        <begin position="44"/>
        <end position="63"/>
    </location>
</feature>
<dbReference type="SUPFAM" id="SSF81345">
    <property type="entry name" value="ABC transporter involved in vitamin B12 uptake, BtuC"/>
    <property type="match status" value="1"/>
</dbReference>
<evidence type="ECO:0000256" key="3">
    <source>
        <dbReference type="ARBA" id="ARBA00022448"/>
    </source>
</evidence>
<protein>
    <submittedName>
        <fullName evidence="9">Iron ABC transporter permease</fullName>
    </submittedName>
</protein>
<dbReference type="InterPro" id="IPR037294">
    <property type="entry name" value="ABC_BtuC-like"/>
</dbReference>
<dbReference type="EMBL" id="JAPWIE010000004">
    <property type="protein sequence ID" value="MCZ4551355.1"/>
    <property type="molecule type" value="Genomic_DNA"/>
</dbReference>
<dbReference type="Proteomes" id="UP001067235">
    <property type="component" value="Unassembled WGS sequence"/>
</dbReference>
<evidence type="ECO:0000256" key="1">
    <source>
        <dbReference type="ARBA" id="ARBA00004651"/>
    </source>
</evidence>
<dbReference type="Gene3D" id="1.10.3470.10">
    <property type="entry name" value="ABC transporter involved in vitamin B12 uptake, BtuC"/>
    <property type="match status" value="1"/>
</dbReference>
<dbReference type="PANTHER" id="PTHR30472">
    <property type="entry name" value="FERRIC ENTEROBACTIN TRANSPORT SYSTEM PERMEASE PROTEIN"/>
    <property type="match status" value="1"/>
</dbReference>
<evidence type="ECO:0000256" key="6">
    <source>
        <dbReference type="ARBA" id="ARBA00022989"/>
    </source>
</evidence>
<feature type="transmembrane region" description="Helical" evidence="8">
    <location>
        <begin position="75"/>
        <end position="97"/>
    </location>
</feature>
<keyword evidence="3" id="KW-0813">Transport</keyword>
<evidence type="ECO:0000313" key="10">
    <source>
        <dbReference type="Proteomes" id="UP001067235"/>
    </source>
</evidence>
<evidence type="ECO:0000313" key="9">
    <source>
        <dbReference type="EMBL" id="MCZ4551355.1"/>
    </source>
</evidence>
<dbReference type="PANTHER" id="PTHR30472:SF37">
    <property type="entry name" value="FE(3+) DICITRATE TRANSPORT SYSTEM PERMEASE PROTEIN FECD-RELATED"/>
    <property type="match status" value="1"/>
</dbReference>
<gene>
    <name evidence="9" type="ORF">O4213_15295</name>
</gene>